<dbReference type="Gene3D" id="2.60.40.1090">
    <property type="entry name" value="Fimbrial-type adhesion domain"/>
    <property type="match status" value="1"/>
</dbReference>
<protein>
    <submittedName>
        <fullName evidence="6">PAP fimbrial minor pilin protein</fullName>
    </submittedName>
</protein>
<evidence type="ECO:0000313" key="6">
    <source>
        <dbReference type="EMBL" id="CRL61504.1"/>
    </source>
</evidence>
<evidence type="ECO:0000256" key="1">
    <source>
        <dbReference type="ARBA" id="ARBA00004561"/>
    </source>
</evidence>
<dbReference type="GO" id="GO:0009289">
    <property type="term" value="C:pilus"/>
    <property type="evidence" value="ECO:0007669"/>
    <property type="project" value="UniProtKB-SubCell"/>
</dbReference>
<keyword evidence="4" id="KW-0281">Fimbrium</keyword>
<dbReference type="Proteomes" id="UP000183920">
    <property type="component" value="Unassembled WGS sequence"/>
</dbReference>
<evidence type="ECO:0000256" key="3">
    <source>
        <dbReference type="ARBA" id="ARBA00022729"/>
    </source>
</evidence>
<evidence type="ECO:0000256" key="4">
    <source>
        <dbReference type="ARBA" id="ARBA00023263"/>
    </source>
</evidence>
<dbReference type="EMBL" id="CVRY01000003">
    <property type="protein sequence ID" value="CRL61504.1"/>
    <property type="molecule type" value="Genomic_DNA"/>
</dbReference>
<dbReference type="AlphaFoldDB" id="A0A0G4Q783"/>
<dbReference type="InterPro" id="IPR008966">
    <property type="entry name" value="Adhesion_dom_sf"/>
</dbReference>
<sequence length="186" mass="20395" precursor="true">MNRKMTPLWLSLIASLLMTTAVASDVKQDKNMHQRFGVLNLSGSILEPSCTIAAGSGEQVIPLTIVSIPMLVTEGQGPIEYFSIRLTECTLIEQKGQEADNPRFIATFEGPSSENGNFALFGEARGASLAIADRYGRRAIPGKPLPPVGIDSKSMALLYQARIVKNNEIPKAGNYRTTLRFKLEYY</sequence>
<dbReference type="RefSeq" id="WP_072063568.1">
    <property type="nucleotide sequence ID" value="NZ_CVRY01000003.1"/>
</dbReference>
<evidence type="ECO:0000313" key="7">
    <source>
        <dbReference type="Proteomes" id="UP000183920"/>
    </source>
</evidence>
<dbReference type="GO" id="GO:0043709">
    <property type="term" value="P:cell adhesion involved in single-species biofilm formation"/>
    <property type="evidence" value="ECO:0007669"/>
    <property type="project" value="TreeGrafter"/>
</dbReference>
<dbReference type="InterPro" id="IPR036937">
    <property type="entry name" value="Adhesion_dom_fimbrial_sf"/>
</dbReference>
<accession>A0A0G4Q783</accession>
<proteinExistence type="inferred from homology"/>
<dbReference type="PANTHER" id="PTHR33420">
    <property type="entry name" value="FIMBRIAL SUBUNIT ELFA-RELATED"/>
    <property type="match status" value="1"/>
</dbReference>
<organism evidence="6 7">
    <name type="scientific">Proteus penneri</name>
    <dbReference type="NCBI Taxonomy" id="102862"/>
    <lineage>
        <taxon>Bacteria</taxon>
        <taxon>Pseudomonadati</taxon>
        <taxon>Pseudomonadota</taxon>
        <taxon>Gammaproteobacteria</taxon>
        <taxon>Enterobacterales</taxon>
        <taxon>Morganellaceae</taxon>
        <taxon>Proteus</taxon>
    </lineage>
</organism>
<reference evidence="7" key="1">
    <citation type="submission" date="2015-06" db="EMBL/GenBank/DDBJ databases">
        <authorList>
            <person name="Urmite Genomes"/>
        </authorList>
    </citation>
    <scope>NUCLEOTIDE SEQUENCE [LARGE SCALE GENOMIC DNA]</scope>
    <source>
        <strain evidence="7">CSUR P1867</strain>
    </source>
</reference>
<comment type="subcellular location">
    <subcellularLocation>
        <location evidence="1">Fimbrium</location>
    </subcellularLocation>
</comment>
<evidence type="ECO:0000256" key="5">
    <source>
        <dbReference type="SAM" id="SignalP"/>
    </source>
</evidence>
<name>A0A0G4Q783_9GAMM</name>
<dbReference type="PANTHER" id="PTHR33420:SF3">
    <property type="entry name" value="FIMBRIAL SUBUNIT ELFA"/>
    <property type="match status" value="1"/>
</dbReference>
<feature type="chain" id="PRO_5005196135" evidence="5">
    <location>
        <begin position="24"/>
        <end position="186"/>
    </location>
</feature>
<dbReference type="SUPFAM" id="SSF49401">
    <property type="entry name" value="Bacterial adhesins"/>
    <property type="match status" value="1"/>
</dbReference>
<gene>
    <name evidence="6" type="primary">papH</name>
    <name evidence="6" type="ORF">BN1804_01502</name>
</gene>
<evidence type="ECO:0000256" key="2">
    <source>
        <dbReference type="ARBA" id="ARBA00006671"/>
    </source>
</evidence>
<keyword evidence="3 5" id="KW-0732">Signal</keyword>
<feature type="signal peptide" evidence="5">
    <location>
        <begin position="1"/>
        <end position="23"/>
    </location>
</feature>
<dbReference type="InterPro" id="IPR050263">
    <property type="entry name" value="Bact_Fimbrial_Adh_Pro"/>
</dbReference>
<comment type="similarity">
    <text evidence="2">Belongs to the fimbrial protein family.</text>
</comment>